<dbReference type="InterPro" id="IPR050437">
    <property type="entry name" value="Ribos_protein_bS1-like"/>
</dbReference>
<evidence type="ECO:0000313" key="5">
    <source>
        <dbReference type="EMBL" id="WGK68678.1"/>
    </source>
</evidence>
<accession>A0ABY8MHN8</accession>
<feature type="domain" description="S1 motif" evidence="4">
    <location>
        <begin position="299"/>
        <end position="369"/>
    </location>
</feature>
<keyword evidence="6" id="KW-1185">Reference proteome</keyword>
<evidence type="ECO:0000256" key="2">
    <source>
        <dbReference type="ARBA" id="ARBA00022980"/>
    </source>
</evidence>
<dbReference type="PANTHER" id="PTHR10724:SF7">
    <property type="entry name" value="SMALL RIBOSOMAL SUBUNIT PROTEIN BS1C"/>
    <property type="match status" value="1"/>
</dbReference>
<feature type="domain" description="S1 motif" evidence="4">
    <location>
        <begin position="471"/>
        <end position="543"/>
    </location>
</feature>
<dbReference type="InterPro" id="IPR035104">
    <property type="entry name" value="Ribosomal_protein_S1-like"/>
</dbReference>
<dbReference type="Gene3D" id="2.40.50.140">
    <property type="entry name" value="Nucleic acid-binding proteins"/>
    <property type="match status" value="5"/>
</dbReference>
<feature type="domain" description="S1 motif" evidence="4">
    <location>
        <begin position="386"/>
        <end position="455"/>
    </location>
</feature>
<evidence type="ECO:0000256" key="3">
    <source>
        <dbReference type="ARBA" id="ARBA00023274"/>
    </source>
</evidence>
<dbReference type="InterPro" id="IPR003029">
    <property type="entry name" value="S1_domain"/>
</dbReference>
<proteinExistence type="inferred from homology"/>
<dbReference type="PRINTS" id="PR00681">
    <property type="entry name" value="RIBOSOMALS1"/>
</dbReference>
<evidence type="ECO:0000256" key="1">
    <source>
        <dbReference type="ARBA" id="ARBA00006767"/>
    </source>
</evidence>
<dbReference type="EMBL" id="CP123443">
    <property type="protein sequence ID" value="WGK68678.1"/>
    <property type="molecule type" value="Genomic_DNA"/>
</dbReference>
<evidence type="ECO:0000313" key="6">
    <source>
        <dbReference type="Proteomes" id="UP001228690"/>
    </source>
</evidence>
<dbReference type="PANTHER" id="PTHR10724">
    <property type="entry name" value="30S RIBOSOMAL PROTEIN S1"/>
    <property type="match status" value="1"/>
</dbReference>
<evidence type="ECO:0000259" key="4">
    <source>
        <dbReference type="PROSITE" id="PS50126"/>
    </source>
</evidence>
<dbReference type="Pfam" id="PF00575">
    <property type="entry name" value="S1"/>
    <property type="match status" value="5"/>
</dbReference>
<protein>
    <submittedName>
        <fullName evidence="5">S1 RNA-binding domain-containing protein</fullName>
    </submittedName>
</protein>
<sequence length="576" mass="65309">MSNNFKSSTATIDTEFDSSAFEKALEEEGQSLNHGSKVSGIVVKVTDDEIFVDINYKAEGRIPLSEFGDKVPAEGDTIEVVFTGEDAEGNVRVSFAELQRVEIKAQLEEGKILTAKVVKLLTRKREKEKDHEEKPIPVGFQVELAPGVTAFVPLSQIDLYPAPPEGYIGSRLEFRIDRIETKGRHQNIVVNRRKLLEEELQSKQMEFFAAHEVGDVVKGQVRSFVEFGAFIDLGGFSGLLHIMNMAWYPVKKPEHYLKLGDELELQISDLNPEKKKIGLSLKAMQPNPWDEIVDKYQVEQIIEGRVARLQTYGAFVELEPGIEGLIHVSEMSWLRQVKHPKEVLSVEDQVKVQILELDLENQRIRLGLRQTQPNPWLTIVERYPIGTRLTLEVRNIIKSGAFLNIEEGIDGFLHQDDLSWTKRLNINEITKVGETLEIQILSVDSEDRRIRLGVKQLESNPWQELKKYKKGTVIEGTVAGKTDFGIFVAINGGIEGLIHKNDLTNDRSVDREDLLKNYKEGDKVRTLIVEIDEKKRRLGLSIKALERNEEQQSISQYLVKSDEADSGFTIGDILEK</sequence>
<dbReference type="SMART" id="SM00316">
    <property type="entry name" value="S1"/>
    <property type="match status" value="6"/>
</dbReference>
<dbReference type="RefSeq" id="WP_326926864.1">
    <property type="nucleotide sequence ID" value="NZ_CP123443.1"/>
</dbReference>
<dbReference type="PROSITE" id="PS50126">
    <property type="entry name" value="S1"/>
    <property type="match status" value="6"/>
</dbReference>
<dbReference type="SUPFAM" id="SSF50249">
    <property type="entry name" value="Nucleic acid-binding proteins"/>
    <property type="match status" value="6"/>
</dbReference>
<gene>
    <name evidence="5" type="ORF">P0082_09335</name>
</gene>
<reference evidence="5 6" key="1">
    <citation type="submission" date="2023-04" db="EMBL/GenBank/DDBJ databases">
        <title>Spirochaete genome identified in red abalone sample constitutes a novel genus.</title>
        <authorList>
            <person name="Sharma S.P."/>
            <person name="Purcell C.M."/>
            <person name="Hyde J.R."/>
            <person name="Severin A.J."/>
        </authorList>
    </citation>
    <scope>NUCLEOTIDE SEQUENCE [LARGE SCALE GENOMIC DNA]</scope>
    <source>
        <strain evidence="5 6">SP-2023</strain>
    </source>
</reference>
<organism evidence="5 6">
    <name type="scientific">Candidatus Haliotispira prima</name>
    <dbReference type="NCBI Taxonomy" id="3034016"/>
    <lineage>
        <taxon>Bacteria</taxon>
        <taxon>Pseudomonadati</taxon>
        <taxon>Spirochaetota</taxon>
        <taxon>Spirochaetia</taxon>
        <taxon>Spirochaetales</taxon>
        <taxon>Spirochaetaceae</taxon>
        <taxon>Candidatus Haliotispira</taxon>
    </lineage>
</organism>
<name>A0ABY8MHN8_9SPIO</name>
<feature type="domain" description="S1 motif" evidence="4">
    <location>
        <begin position="110"/>
        <end position="193"/>
    </location>
</feature>
<dbReference type="InterPro" id="IPR012340">
    <property type="entry name" value="NA-bd_OB-fold"/>
</dbReference>
<comment type="similarity">
    <text evidence="1">Belongs to the bacterial ribosomal protein bS1 family.</text>
</comment>
<keyword evidence="2" id="KW-0689">Ribosomal protein</keyword>
<dbReference type="CDD" id="cd05687">
    <property type="entry name" value="S1_RPS1_repeat_ec1_hs1"/>
    <property type="match status" value="1"/>
</dbReference>
<keyword evidence="3" id="KW-0687">Ribonucleoprotein</keyword>
<dbReference type="CDD" id="cd05688">
    <property type="entry name" value="S1_RPS1_repeat_ec3"/>
    <property type="match status" value="2"/>
</dbReference>
<dbReference type="Proteomes" id="UP001228690">
    <property type="component" value="Chromosome"/>
</dbReference>
<feature type="domain" description="S1 motif" evidence="4">
    <location>
        <begin position="35"/>
        <end position="96"/>
    </location>
</feature>
<feature type="domain" description="S1 motif" evidence="4">
    <location>
        <begin position="214"/>
        <end position="282"/>
    </location>
</feature>